<evidence type="ECO:0000256" key="4">
    <source>
        <dbReference type="SAM" id="MobiDB-lite"/>
    </source>
</evidence>
<dbReference type="InterPro" id="IPR016205">
    <property type="entry name" value="Glycerol_DH"/>
</dbReference>
<dbReference type="PANTHER" id="PTHR43616:SF3">
    <property type="entry name" value="HYDROXYCARBOXYLATE DEHYDROGENASE A"/>
    <property type="match status" value="1"/>
</dbReference>
<dbReference type="InterPro" id="IPR018211">
    <property type="entry name" value="ADH_Fe_CS"/>
</dbReference>
<organism evidence="6 7">
    <name type="scientific">Sporolactobacillus shoreicorticis</name>
    <dbReference type="NCBI Taxonomy" id="1923877"/>
    <lineage>
        <taxon>Bacteria</taxon>
        <taxon>Bacillati</taxon>
        <taxon>Bacillota</taxon>
        <taxon>Bacilli</taxon>
        <taxon>Bacillales</taxon>
        <taxon>Sporolactobacillaceae</taxon>
        <taxon>Sporolactobacillus</taxon>
    </lineage>
</organism>
<evidence type="ECO:0000256" key="2">
    <source>
        <dbReference type="ARBA" id="ARBA00022723"/>
    </source>
</evidence>
<feature type="domain" description="Alcohol dehydrogenase iron-type/glycerol dehydrogenase GldA" evidence="5">
    <location>
        <begin position="11"/>
        <end position="148"/>
    </location>
</feature>
<evidence type="ECO:0000259" key="5">
    <source>
        <dbReference type="Pfam" id="PF00465"/>
    </source>
</evidence>
<dbReference type="Proteomes" id="UP001597399">
    <property type="component" value="Unassembled WGS sequence"/>
</dbReference>
<protein>
    <submittedName>
        <fullName evidence="6">Iron-containing alcohol dehydrogenase family protein</fullName>
    </submittedName>
</protein>
<evidence type="ECO:0000313" key="7">
    <source>
        <dbReference type="Proteomes" id="UP001597399"/>
    </source>
</evidence>
<dbReference type="PIRSF" id="PIRSF000112">
    <property type="entry name" value="Glycerol_dehydrogenase"/>
    <property type="match status" value="1"/>
</dbReference>
<comment type="similarity">
    <text evidence="1">Belongs to the iron-containing alcohol dehydrogenase family.</text>
</comment>
<keyword evidence="7" id="KW-1185">Reference proteome</keyword>
<dbReference type="EMBL" id="JBHUMQ010000026">
    <property type="protein sequence ID" value="MFD2694285.1"/>
    <property type="molecule type" value="Genomic_DNA"/>
</dbReference>
<evidence type="ECO:0000313" key="6">
    <source>
        <dbReference type="EMBL" id="MFD2694285.1"/>
    </source>
</evidence>
<dbReference type="CDD" id="cd08172">
    <property type="entry name" value="GlyDH-like"/>
    <property type="match status" value="1"/>
</dbReference>
<keyword evidence="2" id="KW-0479">Metal-binding</keyword>
<evidence type="ECO:0000256" key="3">
    <source>
        <dbReference type="ARBA" id="ARBA00023002"/>
    </source>
</evidence>
<sequence>MDLGKIVRGGPSQYLCTEDAISRLDELASSFSSVHIVTGEKSFAAFQKIYKKEVKWPVHRYDGTSSHEDMDRLTREIDQADLIIGIGGGRVLDTAKGVNHRLRAQYICIPTVLGTCSAYTPLAIIYNQQHEHIGRDHFQESAYAVLVDLSLLIDSPKDYYIAGIGDTLAKWYEAEAIPKDANQQIDPFVTLGLHAALQTKKLLLQYSEDAVASLEHHRITPAFRIVSDVIVGLSGTVGSFARDYGRASGAHAVHNAMSKIPETGCYQHGIKVAYGILVLLVTLGQDAEVRKLLPFYKRVGLSYSLSQFRLQDSVQAKEILARECQTELGFRFVFKTFDEAFILNALNRVETLANESDREEQQPKNLMARQMNSKYEHT</sequence>
<gene>
    <name evidence="6" type="ORF">ACFSUE_11705</name>
</gene>
<dbReference type="Pfam" id="PF00465">
    <property type="entry name" value="Fe-ADH"/>
    <property type="match status" value="1"/>
</dbReference>
<dbReference type="PROSITE" id="PS00913">
    <property type="entry name" value="ADH_IRON_1"/>
    <property type="match status" value="1"/>
</dbReference>
<accession>A0ABW5S3D3</accession>
<feature type="region of interest" description="Disordered" evidence="4">
    <location>
        <begin position="353"/>
        <end position="378"/>
    </location>
</feature>
<comment type="caution">
    <text evidence="6">The sequence shown here is derived from an EMBL/GenBank/DDBJ whole genome shotgun (WGS) entry which is preliminary data.</text>
</comment>
<dbReference type="PANTHER" id="PTHR43616">
    <property type="entry name" value="GLYCEROL DEHYDROGENASE"/>
    <property type="match status" value="1"/>
</dbReference>
<reference evidence="7" key="1">
    <citation type="journal article" date="2019" name="Int. J. Syst. Evol. Microbiol.">
        <title>The Global Catalogue of Microorganisms (GCM) 10K type strain sequencing project: providing services to taxonomists for standard genome sequencing and annotation.</title>
        <authorList>
            <consortium name="The Broad Institute Genomics Platform"/>
            <consortium name="The Broad Institute Genome Sequencing Center for Infectious Disease"/>
            <person name="Wu L."/>
            <person name="Ma J."/>
        </authorList>
    </citation>
    <scope>NUCLEOTIDE SEQUENCE [LARGE SCALE GENOMIC DNA]</scope>
    <source>
        <strain evidence="7">TISTR 2466</strain>
    </source>
</reference>
<keyword evidence="3" id="KW-0560">Oxidoreductase</keyword>
<dbReference type="InterPro" id="IPR001670">
    <property type="entry name" value="ADH_Fe/GldA"/>
</dbReference>
<proteinExistence type="inferred from homology"/>
<dbReference type="SUPFAM" id="SSF56796">
    <property type="entry name" value="Dehydroquinate synthase-like"/>
    <property type="match status" value="1"/>
</dbReference>
<dbReference type="Gene3D" id="1.20.1090.10">
    <property type="entry name" value="Dehydroquinate synthase-like - alpha domain"/>
    <property type="match status" value="1"/>
</dbReference>
<name>A0ABW5S3D3_9BACL</name>
<dbReference type="Gene3D" id="3.40.50.1970">
    <property type="match status" value="1"/>
</dbReference>
<dbReference type="RefSeq" id="WP_253057832.1">
    <property type="nucleotide sequence ID" value="NZ_JAMXWM010000001.1"/>
</dbReference>
<evidence type="ECO:0000256" key="1">
    <source>
        <dbReference type="ARBA" id="ARBA00007358"/>
    </source>
</evidence>